<keyword evidence="3" id="KW-1185">Reference proteome</keyword>
<keyword evidence="1" id="KW-0472">Membrane</keyword>
<dbReference type="EMBL" id="BAABBQ010000001">
    <property type="protein sequence ID" value="GAA4008542.1"/>
    <property type="molecule type" value="Genomic_DNA"/>
</dbReference>
<proteinExistence type="predicted"/>
<name>A0ABP7S9C5_9SPHN</name>
<evidence type="ECO:0000313" key="2">
    <source>
        <dbReference type="EMBL" id="GAA4008542.1"/>
    </source>
</evidence>
<reference evidence="3" key="1">
    <citation type="journal article" date="2019" name="Int. J. Syst. Evol. Microbiol.">
        <title>The Global Catalogue of Microorganisms (GCM) 10K type strain sequencing project: providing services to taxonomists for standard genome sequencing and annotation.</title>
        <authorList>
            <consortium name="The Broad Institute Genomics Platform"/>
            <consortium name="The Broad Institute Genome Sequencing Center for Infectious Disease"/>
            <person name="Wu L."/>
            <person name="Ma J."/>
        </authorList>
    </citation>
    <scope>NUCLEOTIDE SEQUENCE [LARGE SCALE GENOMIC DNA]</scope>
    <source>
        <strain evidence="3">JCM 17563</strain>
    </source>
</reference>
<feature type="transmembrane region" description="Helical" evidence="1">
    <location>
        <begin position="214"/>
        <end position="238"/>
    </location>
</feature>
<feature type="transmembrane region" description="Helical" evidence="1">
    <location>
        <begin position="258"/>
        <end position="276"/>
    </location>
</feature>
<evidence type="ECO:0000256" key="1">
    <source>
        <dbReference type="SAM" id="Phobius"/>
    </source>
</evidence>
<feature type="transmembrane region" description="Helical" evidence="1">
    <location>
        <begin position="21"/>
        <end position="47"/>
    </location>
</feature>
<evidence type="ECO:0000313" key="3">
    <source>
        <dbReference type="Proteomes" id="UP001500235"/>
    </source>
</evidence>
<protein>
    <recommendedName>
        <fullName evidence="4">Cell division protein</fullName>
    </recommendedName>
</protein>
<evidence type="ECO:0008006" key="4">
    <source>
        <dbReference type="Google" id="ProtNLM"/>
    </source>
</evidence>
<keyword evidence="1" id="KW-0812">Transmembrane</keyword>
<accession>A0ABP7S9C5</accession>
<organism evidence="2 3">
    <name type="scientific">Sphingomonas swuensis</name>
    <dbReference type="NCBI Taxonomy" id="977800"/>
    <lineage>
        <taxon>Bacteria</taxon>
        <taxon>Pseudomonadati</taxon>
        <taxon>Pseudomonadota</taxon>
        <taxon>Alphaproteobacteria</taxon>
        <taxon>Sphingomonadales</taxon>
        <taxon>Sphingomonadaceae</taxon>
        <taxon>Sphingomonas</taxon>
    </lineage>
</organism>
<gene>
    <name evidence="2" type="ORF">GCM10022280_01610</name>
</gene>
<feature type="transmembrane region" description="Helical" evidence="1">
    <location>
        <begin position="159"/>
        <end position="180"/>
    </location>
</feature>
<comment type="caution">
    <text evidence="2">The sequence shown here is derived from an EMBL/GenBank/DDBJ whole genome shotgun (WGS) entry which is preliminary data.</text>
</comment>
<keyword evidence="1" id="KW-1133">Transmembrane helix</keyword>
<sequence length="288" mass="29545">MAWLFPTPALRRLLPDQRRRPAPWIVGLMTFVSLIVGAAGLSVLGAVDDLQTSSAGRWSLQVAGGKADAARARQILAAAPEVSAVAPVPEAEVRATLRSWLGPAADTMDLPLPALADVSLREGAKGEALALRLQSAVPSARLTPYAQELGPLLGSLRGLSLLVLGLLVVLAVALAAAVTLSARATLESNRATLDVFHGIGATEAQLLGLVQRRIALDALAGGVAGGVAAALVLALALVPARSFLGQIGPGGLLSARDLLILALLPVIQALFATLVARRALRQALAQSL</sequence>
<dbReference type="Proteomes" id="UP001500235">
    <property type="component" value="Unassembled WGS sequence"/>
</dbReference>